<evidence type="ECO:0000313" key="2">
    <source>
        <dbReference type="Proteomes" id="UP000184543"/>
    </source>
</evidence>
<dbReference type="PANTHER" id="PTHR39338">
    <property type="entry name" value="BLL5662 PROTEIN-RELATED"/>
    <property type="match status" value="1"/>
</dbReference>
<organism evidence="1 2">
    <name type="scientific">Pseudozobellia thermophila</name>
    <dbReference type="NCBI Taxonomy" id="192903"/>
    <lineage>
        <taxon>Bacteria</taxon>
        <taxon>Pseudomonadati</taxon>
        <taxon>Bacteroidota</taxon>
        <taxon>Flavobacteriia</taxon>
        <taxon>Flavobacteriales</taxon>
        <taxon>Flavobacteriaceae</taxon>
        <taxon>Pseudozobellia</taxon>
    </lineage>
</organism>
<dbReference type="EMBL" id="FQYU01000002">
    <property type="protein sequence ID" value="SHI99075.1"/>
    <property type="molecule type" value="Genomic_DNA"/>
</dbReference>
<dbReference type="InterPro" id="IPR036465">
    <property type="entry name" value="vWFA_dom_sf"/>
</dbReference>
<protein>
    <recommendedName>
        <fullName evidence="3">VWFA domain-containing protein</fullName>
    </recommendedName>
</protein>
<reference evidence="2" key="1">
    <citation type="submission" date="2016-11" db="EMBL/GenBank/DDBJ databases">
        <authorList>
            <person name="Varghese N."/>
            <person name="Submissions S."/>
        </authorList>
    </citation>
    <scope>NUCLEOTIDE SEQUENCE [LARGE SCALE GENOMIC DNA]</scope>
    <source>
        <strain evidence="2">DSM 19858</strain>
    </source>
</reference>
<evidence type="ECO:0000313" key="1">
    <source>
        <dbReference type="EMBL" id="SHI99075.1"/>
    </source>
</evidence>
<dbReference type="PANTHER" id="PTHR39338:SF6">
    <property type="entry name" value="BLL5662 PROTEIN"/>
    <property type="match status" value="1"/>
</dbReference>
<dbReference type="PIRSF" id="PIRSF010256">
    <property type="entry name" value="CoxE_vWa"/>
    <property type="match status" value="1"/>
</dbReference>
<gene>
    <name evidence="1" type="ORF">SAMN04488513_102492</name>
</gene>
<keyword evidence="2" id="KW-1185">Reference proteome</keyword>
<dbReference type="RefSeq" id="WP_094766586.1">
    <property type="nucleotide sequence ID" value="NZ_FQYU01000002.1"/>
</dbReference>
<dbReference type="Pfam" id="PF05762">
    <property type="entry name" value="VWA_CoxE"/>
    <property type="match status" value="1"/>
</dbReference>
<dbReference type="OrthoDB" id="9790469at2"/>
<dbReference type="Gene3D" id="3.40.50.410">
    <property type="entry name" value="von Willebrand factor, type A domain"/>
    <property type="match status" value="1"/>
</dbReference>
<dbReference type="STRING" id="192903.SAMN04488513_102492"/>
<evidence type="ECO:0008006" key="3">
    <source>
        <dbReference type="Google" id="ProtNLM"/>
    </source>
</evidence>
<accession>A0A1M6FN33</accession>
<proteinExistence type="predicted"/>
<dbReference type="InterPro" id="IPR008912">
    <property type="entry name" value="Uncharacterised_CoxE"/>
</dbReference>
<dbReference type="AlphaFoldDB" id="A0A1M6FN33"/>
<dbReference type="InterPro" id="IPR011195">
    <property type="entry name" value="UCP010256"/>
</dbReference>
<sequence length="392" mass="44852">MKTPLIRHQTEISAHVVLLCRYLRKEGYSLGVAEEADAMKALERLPIDKEQNFVMALKAVLAKNSHQYLNFDGQYDEFKRQLAKASDSKIKETPKKKDKKSKAEREQARFDALKNWLNLNPSEEEKQVASYSDMEVLGKKHFSDLSEDEIKLMMRLLKILARKVAHRKSRLRKISKRARQLDLRHTVRGSMRSGGSLHNLVYSERKNKKLKLVLLCDVSQSMDLYSRFLVHMIYAFQNVYDQLETFVFSTALHRVTSILENNGLDKAFDIISDRVPDWSGGTTIGGCLQDFVDDFGYGMLDKKTIVLVMSDGWDTGGPETIENAMKTIYKKSKKVIWLNPLAGSPGFAPDTMGMKTALPYIDALVSAHNLESLRQVLHQLRQRRNISKRIAL</sequence>
<name>A0A1M6FN33_9FLAO</name>
<dbReference type="Proteomes" id="UP000184543">
    <property type="component" value="Unassembled WGS sequence"/>
</dbReference>
<dbReference type="SUPFAM" id="SSF53300">
    <property type="entry name" value="vWA-like"/>
    <property type="match status" value="1"/>
</dbReference>